<organism evidence="1 2">
    <name type="scientific">Trabulsiella guamensis ATCC 49490</name>
    <dbReference type="NCBI Taxonomy" id="1005994"/>
    <lineage>
        <taxon>Bacteria</taxon>
        <taxon>Pseudomonadati</taxon>
        <taxon>Pseudomonadota</taxon>
        <taxon>Gammaproteobacteria</taxon>
        <taxon>Enterobacterales</taxon>
        <taxon>Enterobacteriaceae</taxon>
        <taxon>Trabulsiella</taxon>
    </lineage>
</organism>
<dbReference type="Proteomes" id="UP000028630">
    <property type="component" value="Unassembled WGS sequence"/>
</dbReference>
<dbReference type="eggNOG" id="ENOG502Z8E2">
    <property type="taxonomic scope" value="Bacteria"/>
</dbReference>
<name>A0A085AGX1_9ENTR</name>
<keyword evidence="2" id="KW-1185">Reference proteome</keyword>
<gene>
    <name evidence="1" type="ORF">GTGU_00844</name>
</gene>
<protein>
    <recommendedName>
        <fullName evidence="3">DUF1868 domain-containing protein</fullName>
    </recommendedName>
</protein>
<dbReference type="EMBL" id="JMTB01000039">
    <property type="protein sequence ID" value="KFC09466.1"/>
    <property type="molecule type" value="Genomic_DNA"/>
</dbReference>
<evidence type="ECO:0000313" key="2">
    <source>
        <dbReference type="Proteomes" id="UP000028630"/>
    </source>
</evidence>
<dbReference type="AlphaFoldDB" id="A0A085AGX1"/>
<comment type="caution">
    <text evidence="1">The sequence shown here is derived from an EMBL/GenBank/DDBJ whole genome shotgun (WGS) entry which is preliminary data.</text>
</comment>
<dbReference type="RefSeq" id="WP_072011905.1">
    <property type="nucleotide sequence ID" value="NZ_JMTB01000039.1"/>
</dbReference>
<proteinExistence type="predicted"/>
<reference evidence="2" key="1">
    <citation type="submission" date="2014-05" db="EMBL/GenBank/DDBJ databases">
        <title>ATOL: Assembling a taxonomically balanced genome-scale reconstruction of the evolutionary history of the Enterobacteriaceae.</title>
        <authorList>
            <person name="Plunkett G. III"/>
            <person name="Neeno-Eckwall E.C."/>
            <person name="Glasner J.D."/>
            <person name="Perna N.T."/>
        </authorList>
    </citation>
    <scope>NUCLEOTIDE SEQUENCE [LARGE SCALE GENOMIC DNA]</scope>
    <source>
        <strain evidence="2">ATCC 49490</strain>
    </source>
</reference>
<accession>A0A085AGX1</accession>
<evidence type="ECO:0008006" key="3">
    <source>
        <dbReference type="Google" id="ProtNLM"/>
    </source>
</evidence>
<sequence>MHDRCQQNKGAEVNTIDLNTLYDSTTQRTLRLWQHQRGNELVAQKSAYDPQKFAIGAGIQPVMSAEMRTLLQTLTQITRYDPLADVMPEAAFHFTFLPVTLPLWEADEPLPAKTQELLRIWANFQGAMVAISDLRLVVLPGQLLLAGIPDEQSVALRQQFCTQILASSWEAELRLRHVNTPLPAPFWHSTLLRYRAQCLPEHLQTFFLERQTCRYGDVCGALTLTKAIYNWAIAYPLGQRE</sequence>
<evidence type="ECO:0000313" key="1">
    <source>
        <dbReference type="EMBL" id="KFC09466.1"/>
    </source>
</evidence>